<dbReference type="AlphaFoldDB" id="A0A139XD87"/>
<gene>
    <name evidence="1" type="ORF">WA1_15050</name>
</gene>
<evidence type="ECO:0000313" key="2">
    <source>
        <dbReference type="Proteomes" id="UP000076925"/>
    </source>
</evidence>
<keyword evidence="2" id="KW-1185">Reference proteome</keyword>
<evidence type="ECO:0000313" key="1">
    <source>
        <dbReference type="EMBL" id="KYC42658.1"/>
    </source>
</evidence>
<dbReference type="EMBL" id="ANNX02000017">
    <property type="protein sequence ID" value="KYC42658.1"/>
    <property type="molecule type" value="Genomic_DNA"/>
</dbReference>
<reference evidence="1 2" key="1">
    <citation type="journal article" date="2013" name="Genome Biol. Evol.">
        <title>Genomes of Stigonematalean cyanobacteria (subsection V) and the evolution of oxygenic photosynthesis from prokaryotes to plastids.</title>
        <authorList>
            <person name="Dagan T."/>
            <person name="Roettger M."/>
            <person name="Stucken K."/>
            <person name="Landan G."/>
            <person name="Koch R."/>
            <person name="Major P."/>
            <person name="Gould S.B."/>
            <person name="Goremykin V.V."/>
            <person name="Rippka R."/>
            <person name="Tandeau de Marsac N."/>
            <person name="Gugger M."/>
            <person name="Lockhart P.J."/>
            <person name="Allen J.F."/>
            <person name="Brune I."/>
            <person name="Maus I."/>
            <person name="Puhler A."/>
            <person name="Martin W.F."/>
        </authorList>
    </citation>
    <scope>NUCLEOTIDE SEQUENCE [LARGE SCALE GENOMIC DNA]</scope>
    <source>
        <strain evidence="1 2">PCC 7110</strain>
    </source>
</reference>
<sequence>MGMTVLNSTFLVFTISRQDRGITKGQRAVVMINIMKDKNLSSGEEWGWRILNLSQLIKK</sequence>
<proteinExistence type="predicted"/>
<comment type="caution">
    <text evidence="1">The sequence shown here is derived from an EMBL/GenBank/DDBJ whole genome shotgun (WGS) entry which is preliminary data.</text>
</comment>
<accession>A0A139XD87</accession>
<dbReference type="Proteomes" id="UP000076925">
    <property type="component" value="Unassembled WGS sequence"/>
</dbReference>
<name>A0A139XD87_9CYAN</name>
<organism evidence="1 2">
    <name type="scientific">Scytonema hofmannii PCC 7110</name>
    <dbReference type="NCBI Taxonomy" id="128403"/>
    <lineage>
        <taxon>Bacteria</taxon>
        <taxon>Bacillati</taxon>
        <taxon>Cyanobacteriota</taxon>
        <taxon>Cyanophyceae</taxon>
        <taxon>Nostocales</taxon>
        <taxon>Scytonemataceae</taxon>
        <taxon>Scytonema</taxon>
    </lineage>
</organism>
<protein>
    <submittedName>
        <fullName evidence="1">Uncharacterized protein</fullName>
    </submittedName>
</protein>